<dbReference type="SUPFAM" id="SSF57667">
    <property type="entry name" value="beta-beta-alpha zinc fingers"/>
    <property type="match status" value="3"/>
</dbReference>
<evidence type="ECO:0000256" key="1">
    <source>
        <dbReference type="ARBA" id="ARBA00004123"/>
    </source>
</evidence>
<protein>
    <recommendedName>
        <fullName evidence="9">C2H2-type domain-containing protein</fullName>
    </recommendedName>
</protein>
<dbReference type="PANTHER" id="PTHR24406">
    <property type="entry name" value="TRANSCRIPTIONAL REPRESSOR CTCFL-RELATED"/>
    <property type="match status" value="1"/>
</dbReference>
<accession>A0A1B0CAE6</accession>
<dbReference type="GO" id="GO:0008270">
    <property type="term" value="F:zinc ion binding"/>
    <property type="evidence" value="ECO:0007669"/>
    <property type="project" value="UniProtKB-KW"/>
</dbReference>
<proteinExistence type="predicted"/>
<dbReference type="EnsemblMetazoa" id="LLOJ000919-RA">
    <property type="protein sequence ID" value="LLOJ000919-PA"/>
    <property type="gene ID" value="LLOJ000919"/>
</dbReference>
<feature type="domain" description="C2H2-type" evidence="9">
    <location>
        <begin position="9"/>
        <end position="36"/>
    </location>
</feature>
<evidence type="ECO:0000259" key="9">
    <source>
        <dbReference type="PROSITE" id="PS50157"/>
    </source>
</evidence>
<feature type="domain" description="C2H2-type" evidence="9">
    <location>
        <begin position="37"/>
        <end position="64"/>
    </location>
</feature>
<keyword evidence="7" id="KW-0539">Nucleus</keyword>
<dbReference type="GO" id="GO:0003677">
    <property type="term" value="F:DNA binding"/>
    <property type="evidence" value="ECO:0007669"/>
    <property type="project" value="UniProtKB-KW"/>
</dbReference>
<reference evidence="10" key="1">
    <citation type="submission" date="2020-05" db="UniProtKB">
        <authorList>
            <consortium name="EnsemblMetazoa"/>
        </authorList>
    </citation>
    <scope>IDENTIFICATION</scope>
    <source>
        <strain evidence="10">Jacobina</strain>
    </source>
</reference>
<dbReference type="PROSITE" id="PS50157">
    <property type="entry name" value="ZINC_FINGER_C2H2_2"/>
    <property type="match status" value="5"/>
</dbReference>
<feature type="domain" description="C2H2-type" evidence="9">
    <location>
        <begin position="138"/>
        <end position="165"/>
    </location>
</feature>
<dbReference type="InterPro" id="IPR036236">
    <property type="entry name" value="Znf_C2H2_sf"/>
</dbReference>
<dbReference type="Pfam" id="PF00096">
    <property type="entry name" value="zf-C2H2"/>
    <property type="match status" value="3"/>
</dbReference>
<dbReference type="InterPro" id="IPR050888">
    <property type="entry name" value="ZnF_C2H2-type_TF"/>
</dbReference>
<dbReference type="FunFam" id="3.30.160.60:FF:001009">
    <property type="entry name" value="Zinc finger protein 26"/>
    <property type="match status" value="1"/>
</dbReference>
<sequence>KRRHTEKKIICEVCGKAFANESRLELHKTCHSTEKLHECPHCGKSFRWMFALSRHIKQHTDDGKKLFKCHLCQKSYRFERYLKIHEKNVHERQQKYFCKWCNQEFISQAELLIHWKTHNEGIFSTDTNPNISSVVGELQCSECGRMFSTRDNLRKHTVLHTEHFPFTCEICGVGFRWKESV</sequence>
<organism evidence="10 11">
    <name type="scientific">Lutzomyia longipalpis</name>
    <name type="common">Sand fly</name>
    <dbReference type="NCBI Taxonomy" id="7200"/>
    <lineage>
        <taxon>Eukaryota</taxon>
        <taxon>Metazoa</taxon>
        <taxon>Ecdysozoa</taxon>
        <taxon>Arthropoda</taxon>
        <taxon>Hexapoda</taxon>
        <taxon>Insecta</taxon>
        <taxon>Pterygota</taxon>
        <taxon>Neoptera</taxon>
        <taxon>Endopterygota</taxon>
        <taxon>Diptera</taxon>
        <taxon>Nematocera</taxon>
        <taxon>Psychodoidea</taxon>
        <taxon>Psychodidae</taxon>
        <taxon>Lutzomyia</taxon>
        <taxon>Lutzomyia</taxon>
    </lineage>
</organism>
<evidence type="ECO:0000256" key="4">
    <source>
        <dbReference type="ARBA" id="ARBA00022771"/>
    </source>
</evidence>
<name>A0A1B0CAE6_LUTLO</name>
<evidence type="ECO:0000313" key="11">
    <source>
        <dbReference type="Proteomes" id="UP000092461"/>
    </source>
</evidence>
<evidence type="ECO:0000256" key="8">
    <source>
        <dbReference type="PROSITE-ProRule" id="PRU00042"/>
    </source>
</evidence>
<feature type="domain" description="C2H2-type" evidence="9">
    <location>
        <begin position="96"/>
        <end position="118"/>
    </location>
</feature>
<keyword evidence="6" id="KW-0238">DNA-binding</keyword>
<dbReference type="AlphaFoldDB" id="A0A1B0CAE6"/>
<dbReference type="VEuPathDB" id="VectorBase:LLOJ000919"/>
<dbReference type="GO" id="GO:0005634">
    <property type="term" value="C:nucleus"/>
    <property type="evidence" value="ECO:0007669"/>
    <property type="project" value="UniProtKB-SubCell"/>
</dbReference>
<evidence type="ECO:0000256" key="3">
    <source>
        <dbReference type="ARBA" id="ARBA00022737"/>
    </source>
</evidence>
<keyword evidence="2" id="KW-0479">Metal-binding</keyword>
<dbReference type="SMART" id="SM00355">
    <property type="entry name" value="ZnF_C2H2"/>
    <property type="match status" value="5"/>
</dbReference>
<keyword evidence="5" id="KW-0862">Zinc</keyword>
<dbReference type="VEuPathDB" id="VectorBase:LLONM1_009591"/>
<keyword evidence="3" id="KW-0677">Repeat</keyword>
<comment type="subcellular location">
    <subcellularLocation>
        <location evidence="1">Nucleus</location>
    </subcellularLocation>
</comment>
<dbReference type="Gene3D" id="3.30.160.60">
    <property type="entry name" value="Classic Zinc Finger"/>
    <property type="match status" value="4"/>
</dbReference>
<feature type="domain" description="C2H2-type" evidence="9">
    <location>
        <begin position="67"/>
        <end position="95"/>
    </location>
</feature>
<evidence type="ECO:0000256" key="6">
    <source>
        <dbReference type="ARBA" id="ARBA00023125"/>
    </source>
</evidence>
<dbReference type="EMBL" id="AJWK01003709">
    <property type="status" value="NOT_ANNOTATED_CDS"/>
    <property type="molecule type" value="Genomic_DNA"/>
</dbReference>
<evidence type="ECO:0000256" key="2">
    <source>
        <dbReference type="ARBA" id="ARBA00022723"/>
    </source>
</evidence>
<dbReference type="InterPro" id="IPR013087">
    <property type="entry name" value="Znf_C2H2_type"/>
</dbReference>
<dbReference type="PROSITE" id="PS00028">
    <property type="entry name" value="ZINC_FINGER_C2H2_1"/>
    <property type="match status" value="5"/>
</dbReference>
<keyword evidence="11" id="KW-1185">Reference proteome</keyword>
<evidence type="ECO:0000313" key="10">
    <source>
        <dbReference type="EnsemblMetazoa" id="LLOJ000919-PA"/>
    </source>
</evidence>
<keyword evidence="4 8" id="KW-0863">Zinc-finger</keyword>
<evidence type="ECO:0000256" key="7">
    <source>
        <dbReference type="ARBA" id="ARBA00023242"/>
    </source>
</evidence>
<dbReference type="Proteomes" id="UP000092461">
    <property type="component" value="Unassembled WGS sequence"/>
</dbReference>
<evidence type="ECO:0000256" key="5">
    <source>
        <dbReference type="ARBA" id="ARBA00022833"/>
    </source>
</evidence>